<sequence>MTKIFLTGATGYIGGDVLHTLLKSHPEYKVRALVRDVSKGAAITKSYSQVQLVTGGLDDADVIAQEAQDADVVLHLAATGHLKSVQNIYEALSKKAKGAKPPYYIQISGASALAAGELADKSRVFGTGSDVIYNDLTGVDSIKSLIKQYPSRAVDNYIFSVSEQNSHVKTALVVPPIIYGQGRGPGNQRSMQIPGLAKATLVRKKGLQVGSGESRWGNIHIADLSRIFLSLVEKAVEGNKDENIWGANGLFFTGAGELSFAEISRRIAVAANDFNLIPTTEVDNLDGKEIDSIIPHGSVLLGTNARAGADRARKVLGWEPEYESLEEHIPTTVIQEAEALGVKAILFLSSRSSNNFAPYMGAEKLVTYVSVIIITQLKMPPRSSREGQIKRPHDGLTTTSRRRKAPEPMKLPESNKRKVLKFAKALISDEGWKMTDEAMKQDDSVPNDEGADDWDFMCLPIPADEDGKFCGKFEDDDEEEGDGETANNAGKENDEKPF</sequence>
<dbReference type="Gene3D" id="3.40.50.720">
    <property type="entry name" value="NAD(P)-binding Rossmann-like Domain"/>
    <property type="match status" value="1"/>
</dbReference>
<evidence type="ECO:0000256" key="1">
    <source>
        <dbReference type="SAM" id="MobiDB-lite"/>
    </source>
</evidence>
<reference evidence="3 4" key="1">
    <citation type="submission" date="2019-07" db="EMBL/GenBank/DDBJ databases">
        <title>The First High-Quality Draft Genome Sequence of the Causal Agent of the Current Panama Disease Epidemic.</title>
        <authorList>
            <person name="Warmington R.J."/>
            <person name="Kay W."/>
            <person name="Jeffries A."/>
            <person name="Bebber D."/>
            <person name="Moore K."/>
            <person name="Studholme D.J."/>
        </authorList>
    </citation>
    <scope>NUCLEOTIDE SEQUENCE [LARGE SCALE GENOMIC DNA]</scope>
    <source>
        <strain evidence="3 4">TR4</strain>
    </source>
</reference>
<organism evidence="3 4">
    <name type="scientific">Fusarium oxysporum f. sp. cubense</name>
    <dbReference type="NCBI Taxonomy" id="61366"/>
    <lineage>
        <taxon>Eukaryota</taxon>
        <taxon>Fungi</taxon>
        <taxon>Dikarya</taxon>
        <taxon>Ascomycota</taxon>
        <taxon>Pezizomycotina</taxon>
        <taxon>Sordariomycetes</taxon>
        <taxon>Hypocreomycetidae</taxon>
        <taxon>Hypocreales</taxon>
        <taxon>Nectriaceae</taxon>
        <taxon>Fusarium</taxon>
        <taxon>Fusarium oxysporum species complex</taxon>
    </lineage>
</organism>
<evidence type="ECO:0000313" key="4">
    <source>
        <dbReference type="Proteomes" id="UP000321331"/>
    </source>
</evidence>
<comment type="caution">
    <text evidence="3">The sequence shown here is derived from an EMBL/GenBank/DDBJ whole genome shotgun (WGS) entry which is preliminary data.</text>
</comment>
<dbReference type="Proteomes" id="UP000321331">
    <property type="component" value="Unassembled WGS sequence"/>
</dbReference>
<accession>A0A5C6SVP0</accession>
<feature type="region of interest" description="Disordered" evidence="1">
    <location>
        <begin position="467"/>
        <end position="498"/>
    </location>
</feature>
<dbReference type="EMBL" id="VMNF01000008">
    <property type="protein sequence ID" value="TXC02304.1"/>
    <property type="molecule type" value="Genomic_DNA"/>
</dbReference>
<dbReference type="InterPro" id="IPR001509">
    <property type="entry name" value="Epimerase_deHydtase"/>
</dbReference>
<proteinExistence type="predicted"/>
<protein>
    <recommendedName>
        <fullName evidence="2">NAD-dependent epimerase/dehydratase domain-containing protein</fullName>
    </recommendedName>
</protein>
<name>A0A5C6SVP0_FUSOC</name>
<dbReference type="InterPro" id="IPR051783">
    <property type="entry name" value="NAD(P)-dependent_oxidoreduct"/>
</dbReference>
<feature type="compositionally biased region" description="Acidic residues" evidence="1">
    <location>
        <begin position="474"/>
        <end position="483"/>
    </location>
</feature>
<dbReference type="PANTHER" id="PTHR48079">
    <property type="entry name" value="PROTEIN YEEZ"/>
    <property type="match status" value="1"/>
</dbReference>
<dbReference type="AlphaFoldDB" id="A0A5C6SVP0"/>
<gene>
    <name evidence="3" type="ORF">FocTR4_00015215</name>
</gene>
<dbReference type="PANTHER" id="PTHR48079:SF8">
    <property type="entry name" value="NAD(P)-BINDING DOMAIN-CONTAINING PROTEIN"/>
    <property type="match status" value="1"/>
</dbReference>
<dbReference type="Pfam" id="PF01370">
    <property type="entry name" value="Epimerase"/>
    <property type="match status" value="1"/>
</dbReference>
<feature type="region of interest" description="Disordered" evidence="1">
    <location>
        <begin position="382"/>
        <end position="412"/>
    </location>
</feature>
<dbReference type="GO" id="GO:0005737">
    <property type="term" value="C:cytoplasm"/>
    <property type="evidence" value="ECO:0007669"/>
    <property type="project" value="TreeGrafter"/>
</dbReference>
<dbReference type="SUPFAM" id="SSF51735">
    <property type="entry name" value="NAD(P)-binding Rossmann-fold domains"/>
    <property type="match status" value="1"/>
</dbReference>
<evidence type="ECO:0000313" key="3">
    <source>
        <dbReference type="EMBL" id="TXC02304.1"/>
    </source>
</evidence>
<feature type="compositionally biased region" description="Basic and acidic residues" evidence="1">
    <location>
        <begin position="383"/>
        <end position="394"/>
    </location>
</feature>
<dbReference type="InterPro" id="IPR036291">
    <property type="entry name" value="NAD(P)-bd_dom_sf"/>
</dbReference>
<feature type="domain" description="NAD-dependent epimerase/dehydratase" evidence="2">
    <location>
        <begin position="4"/>
        <end position="242"/>
    </location>
</feature>
<evidence type="ECO:0000259" key="2">
    <source>
        <dbReference type="Pfam" id="PF01370"/>
    </source>
</evidence>
<dbReference type="GO" id="GO:0004029">
    <property type="term" value="F:aldehyde dehydrogenase (NAD+) activity"/>
    <property type="evidence" value="ECO:0007669"/>
    <property type="project" value="TreeGrafter"/>
</dbReference>